<dbReference type="AlphaFoldDB" id="A0A926USY4"/>
<accession>A0A926USY4</accession>
<feature type="domain" description="HEPN" evidence="2">
    <location>
        <begin position="11"/>
        <end position="123"/>
    </location>
</feature>
<proteinExistence type="inferred from homology"/>
<reference evidence="3" key="1">
    <citation type="journal article" date="2015" name="ISME J.">
        <title>Draft Genome Sequence of Streptomyces incarnatus NRRL8089, which Produces the Nucleoside Antibiotic Sinefungin.</title>
        <authorList>
            <person name="Oshima K."/>
            <person name="Hattori M."/>
            <person name="Shimizu H."/>
            <person name="Fukuda K."/>
            <person name="Nemoto M."/>
            <person name="Inagaki K."/>
            <person name="Tamura T."/>
        </authorList>
    </citation>
    <scope>NUCLEOTIDE SEQUENCE</scope>
    <source>
        <strain evidence="3">FACHB-1277</strain>
    </source>
</reference>
<dbReference type="InterPro" id="IPR052226">
    <property type="entry name" value="UPF0332_toxin"/>
</dbReference>
<comment type="caution">
    <text evidence="3">The sequence shown here is derived from an EMBL/GenBank/DDBJ whole genome shotgun (WGS) entry which is preliminary data.</text>
</comment>
<dbReference type="EMBL" id="JACJPY010000031">
    <property type="protein sequence ID" value="MBD2150701.1"/>
    <property type="molecule type" value="Genomic_DNA"/>
</dbReference>
<dbReference type="Pfam" id="PF05168">
    <property type="entry name" value="HEPN"/>
    <property type="match status" value="1"/>
</dbReference>
<protein>
    <submittedName>
        <fullName evidence="3">HEPN domain-containing protein</fullName>
    </submittedName>
</protein>
<sequence length="131" mass="15011">MNMNIPNEAVQYRLERAEEAYHDALTLAESGGWNSCVNRLYYSCFYAVSALLLKDNLSSPKHTGVRGIFNKDYVRTGIISKDQARLYNDLFESRQEADYGDFVYFEESEISPLLPQVRDLLDSITKVLAQD</sequence>
<evidence type="ECO:0000259" key="2">
    <source>
        <dbReference type="Pfam" id="PF05168"/>
    </source>
</evidence>
<dbReference type="PANTHER" id="PTHR36565:SF1">
    <property type="entry name" value="UPF0332 PROTEIN TM_1000"/>
    <property type="match status" value="1"/>
</dbReference>
<dbReference type="Gene3D" id="1.20.120.330">
    <property type="entry name" value="Nucleotidyltransferases domain 2"/>
    <property type="match status" value="1"/>
</dbReference>
<keyword evidence="4" id="KW-1185">Reference proteome</keyword>
<dbReference type="InterPro" id="IPR007842">
    <property type="entry name" value="HEPN_dom"/>
</dbReference>
<evidence type="ECO:0000313" key="4">
    <source>
        <dbReference type="Proteomes" id="UP000631421"/>
    </source>
</evidence>
<dbReference type="PANTHER" id="PTHR36565">
    <property type="entry name" value="UPF0332 PROTEIN TM_1000"/>
    <property type="match status" value="1"/>
</dbReference>
<evidence type="ECO:0000313" key="3">
    <source>
        <dbReference type="EMBL" id="MBD2150701.1"/>
    </source>
</evidence>
<organism evidence="3 4">
    <name type="scientific">Pseudanabaena cinerea FACHB-1277</name>
    <dbReference type="NCBI Taxonomy" id="2949581"/>
    <lineage>
        <taxon>Bacteria</taxon>
        <taxon>Bacillati</taxon>
        <taxon>Cyanobacteriota</taxon>
        <taxon>Cyanophyceae</taxon>
        <taxon>Pseudanabaenales</taxon>
        <taxon>Pseudanabaenaceae</taxon>
        <taxon>Pseudanabaena</taxon>
        <taxon>Pseudanabaena cinerea</taxon>
    </lineage>
</organism>
<comment type="similarity">
    <text evidence="1">Belongs to the UPF0332 family.</text>
</comment>
<name>A0A926USY4_9CYAN</name>
<evidence type="ECO:0000256" key="1">
    <source>
        <dbReference type="ARBA" id="ARBA00038248"/>
    </source>
</evidence>
<gene>
    <name evidence="3" type="ORF">H6F44_11300</name>
</gene>
<reference evidence="3" key="2">
    <citation type="submission" date="2020-08" db="EMBL/GenBank/DDBJ databases">
        <authorList>
            <person name="Chen M."/>
            <person name="Teng W."/>
            <person name="Zhao L."/>
            <person name="Hu C."/>
            <person name="Zhou Y."/>
            <person name="Han B."/>
            <person name="Song L."/>
            <person name="Shu W."/>
        </authorList>
    </citation>
    <scope>NUCLEOTIDE SEQUENCE</scope>
    <source>
        <strain evidence="3">FACHB-1277</strain>
    </source>
</reference>
<dbReference type="Proteomes" id="UP000631421">
    <property type="component" value="Unassembled WGS sequence"/>
</dbReference>